<evidence type="ECO:0000256" key="2">
    <source>
        <dbReference type="ARBA" id="ARBA00022475"/>
    </source>
</evidence>
<evidence type="ECO:0000256" key="1">
    <source>
        <dbReference type="ARBA" id="ARBA00004651"/>
    </source>
</evidence>
<proteinExistence type="predicted"/>
<feature type="compositionally biased region" description="Polar residues" evidence="6">
    <location>
        <begin position="323"/>
        <end position="335"/>
    </location>
</feature>
<dbReference type="PANTHER" id="PTHR12677">
    <property type="entry name" value="GOLGI APPARATUS MEMBRANE PROTEIN TVP38-RELATED"/>
    <property type="match status" value="1"/>
</dbReference>
<feature type="region of interest" description="Disordered" evidence="6">
    <location>
        <begin position="1"/>
        <end position="37"/>
    </location>
</feature>
<dbReference type="EMBL" id="CDMZ01000300">
    <property type="protein sequence ID" value="CEM11322.1"/>
    <property type="molecule type" value="Genomic_DNA"/>
</dbReference>
<organism evidence="9">
    <name type="scientific">Chromera velia CCMP2878</name>
    <dbReference type="NCBI Taxonomy" id="1169474"/>
    <lineage>
        <taxon>Eukaryota</taxon>
        <taxon>Sar</taxon>
        <taxon>Alveolata</taxon>
        <taxon>Colpodellida</taxon>
        <taxon>Chromeraceae</taxon>
        <taxon>Chromera</taxon>
    </lineage>
</organism>
<evidence type="ECO:0000256" key="6">
    <source>
        <dbReference type="SAM" id="MobiDB-lite"/>
    </source>
</evidence>
<dbReference type="PANTHER" id="PTHR12677:SF59">
    <property type="entry name" value="GOLGI APPARATUS MEMBRANE PROTEIN TVP38-RELATED"/>
    <property type="match status" value="1"/>
</dbReference>
<dbReference type="VEuPathDB" id="CryptoDB:Cvel_16501"/>
<keyword evidence="3 7" id="KW-0812">Transmembrane</keyword>
<evidence type="ECO:0000256" key="4">
    <source>
        <dbReference type="ARBA" id="ARBA00022989"/>
    </source>
</evidence>
<feature type="transmembrane region" description="Helical" evidence="7">
    <location>
        <begin position="250"/>
        <end position="268"/>
    </location>
</feature>
<evidence type="ECO:0000256" key="5">
    <source>
        <dbReference type="ARBA" id="ARBA00023136"/>
    </source>
</evidence>
<comment type="subcellular location">
    <subcellularLocation>
        <location evidence="1">Cell membrane</location>
        <topology evidence="1">Multi-pass membrane protein</topology>
    </subcellularLocation>
</comment>
<name>A0A0G4FET5_9ALVE</name>
<reference evidence="9" key="1">
    <citation type="submission" date="2014-11" db="EMBL/GenBank/DDBJ databases">
        <authorList>
            <person name="Otto D Thomas"/>
            <person name="Naeem Raeece"/>
        </authorList>
    </citation>
    <scope>NUCLEOTIDE SEQUENCE</scope>
</reference>
<protein>
    <recommendedName>
        <fullName evidence="8">VTT domain-containing protein</fullName>
    </recommendedName>
</protein>
<feature type="region of interest" description="Disordered" evidence="6">
    <location>
        <begin position="291"/>
        <end position="348"/>
    </location>
</feature>
<dbReference type="AlphaFoldDB" id="A0A0G4FET5"/>
<feature type="domain" description="VTT" evidence="8">
    <location>
        <begin position="104"/>
        <end position="226"/>
    </location>
</feature>
<sequence length="348" mass="36978">MSNSRVAPQEGGVQQSLLAESGEAESEDTPCSEQEEDERICTPDRIAVLVILVVIVSCVVADSICCGNLLQFAKDLTHWVSSAGILGVVLCAGVRAMCIVLFLPAWPVLLAAAAAFSKEYGQLTAFFVSSASVFAADVVATQLMFFIGRFMLERPMRRLMKKNATLYWLDKAIEHKGLRICFLARMNPEFITVASYGFGATHIHWSDYTIGTLGDLVGVFGYSYIGVVLGGGHAKPGEGSGRQSAAMVKWIVLGASVLITVVLVILITHQVKKEMEVIALEERQRTHANLGALADSGTTEDSREQAGGAGVEAAEDGRAPSGRQPQPQGDRTSAENGGGAGDQVNGSS</sequence>
<feature type="compositionally biased region" description="Acidic residues" evidence="6">
    <location>
        <begin position="22"/>
        <end position="37"/>
    </location>
</feature>
<evidence type="ECO:0000259" key="8">
    <source>
        <dbReference type="Pfam" id="PF09335"/>
    </source>
</evidence>
<dbReference type="GO" id="GO:0005886">
    <property type="term" value="C:plasma membrane"/>
    <property type="evidence" value="ECO:0007669"/>
    <property type="project" value="UniProtKB-SubCell"/>
</dbReference>
<keyword evidence="5 7" id="KW-0472">Membrane</keyword>
<gene>
    <name evidence="9" type="ORF">Cvel_16501</name>
</gene>
<keyword evidence="4 7" id="KW-1133">Transmembrane helix</keyword>
<dbReference type="InterPro" id="IPR032816">
    <property type="entry name" value="VTT_dom"/>
</dbReference>
<accession>A0A0G4FET5</accession>
<evidence type="ECO:0000313" key="9">
    <source>
        <dbReference type="EMBL" id="CEM11322.1"/>
    </source>
</evidence>
<dbReference type="InterPro" id="IPR015414">
    <property type="entry name" value="TMEM64"/>
</dbReference>
<keyword evidence="2" id="KW-1003">Cell membrane</keyword>
<dbReference type="Pfam" id="PF09335">
    <property type="entry name" value="VTT_dom"/>
    <property type="match status" value="1"/>
</dbReference>
<evidence type="ECO:0000256" key="7">
    <source>
        <dbReference type="SAM" id="Phobius"/>
    </source>
</evidence>
<feature type="transmembrane region" description="Helical" evidence="7">
    <location>
        <begin position="82"/>
        <end position="106"/>
    </location>
</feature>
<feature type="transmembrane region" description="Helical" evidence="7">
    <location>
        <begin position="46"/>
        <end position="70"/>
    </location>
</feature>
<feature type="transmembrane region" description="Helical" evidence="7">
    <location>
        <begin position="126"/>
        <end position="152"/>
    </location>
</feature>
<evidence type="ECO:0000256" key="3">
    <source>
        <dbReference type="ARBA" id="ARBA00022692"/>
    </source>
</evidence>